<gene>
    <name evidence="1" type="ORF">AQZ52_03840</name>
</gene>
<organism evidence="1 2">
    <name type="scientific">Novosphingobium fuchskuhlense</name>
    <dbReference type="NCBI Taxonomy" id="1117702"/>
    <lineage>
        <taxon>Bacteria</taxon>
        <taxon>Pseudomonadati</taxon>
        <taxon>Pseudomonadota</taxon>
        <taxon>Alphaproteobacteria</taxon>
        <taxon>Sphingomonadales</taxon>
        <taxon>Sphingomonadaceae</taxon>
        <taxon>Novosphingobium</taxon>
    </lineage>
</organism>
<dbReference type="Gene3D" id="3.30.1150.10">
    <property type="match status" value="1"/>
</dbReference>
<proteinExistence type="predicted"/>
<dbReference type="SUPFAM" id="SSF74653">
    <property type="entry name" value="TolA/TonB C-terminal domain"/>
    <property type="match status" value="1"/>
</dbReference>
<keyword evidence="2" id="KW-1185">Reference proteome</keyword>
<dbReference type="AlphaFoldDB" id="A0A117UX03"/>
<evidence type="ECO:0000313" key="2">
    <source>
        <dbReference type="Proteomes" id="UP000058012"/>
    </source>
</evidence>
<reference evidence="1 2" key="1">
    <citation type="submission" date="2015-10" db="EMBL/GenBank/DDBJ databases">
        <title>Draft genome sequence of Novosphingobium fuchskuhlense DSM 25065 isolated from a surface water sample of the southwest basin of Lake Grosse Fuchskuhle.</title>
        <authorList>
            <person name="Ruckert C."/>
            <person name="Winkler A."/>
            <person name="Glaeser J."/>
            <person name="Grossart H.-P."/>
            <person name="Kalinowski J."/>
            <person name="Glaeser S."/>
        </authorList>
    </citation>
    <scope>NUCLEOTIDE SEQUENCE [LARGE SCALE GENOMIC DNA]</scope>
    <source>
        <strain evidence="1 2">FNE08-7</strain>
    </source>
</reference>
<accession>A0A117UX03</accession>
<dbReference type="EMBL" id="LLZS01000003">
    <property type="protein sequence ID" value="KUR72402.1"/>
    <property type="molecule type" value="Genomic_DNA"/>
</dbReference>
<dbReference type="STRING" id="1117702.AQZ52_03840"/>
<name>A0A117UX03_9SPHN</name>
<evidence type="ECO:0000313" key="1">
    <source>
        <dbReference type="EMBL" id="KUR72402.1"/>
    </source>
</evidence>
<comment type="caution">
    <text evidence="1">The sequence shown here is derived from an EMBL/GenBank/DDBJ whole genome shotgun (WGS) entry which is preliminary data.</text>
</comment>
<protein>
    <submittedName>
        <fullName evidence="1">Uncharacterized protein</fullName>
    </submittedName>
</protein>
<dbReference type="Proteomes" id="UP000058012">
    <property type="component" value="Unassembled WGS sequence"/>
</dbReference>
<sequence length="268" mass="29215">MLEPSDKWVLNYANDSCRLARAFGTDDEKVVLILDQYQPAGVMDLSLVGKRFKRFAVPRVPVSVTFGPGLPAGELRDGITGTLGPENTAIVMTGPRDILNRSTSRRAAGTFEEMQQSTAEQEEAITEAHIAVSSMRFSLHTGSMKAPLGAMRTCMASLVRDWGLDPAQQYALVRHVAPKGAPGNWLTSVDYPKGALAKGANAIVRFRLMVGADGMPSQCFVQQATMSPDFIKLTCDLLMKRARFSPALDAFSKPIASFYTNAVRWLTP</sequence>